<dbReference type="EMBL" id="CP009507">
    <property type="protein sequence ID" value="AKB32599.1"/>
    <property type="molecule type" value="Genomic_DNA"/>
</dbReference>
<accession>A0A0E3PDK3</accession>
<evidence type="ECO:0000313" key="3">
    <source>
        <dbReference type="Proteomes" id="UP000033092"/>
    </source>
</evidence>
<dbReference type="Gene3D" id="3.40.5.50">
    <property type="match status" value="1"/>
</dbReference>
<reference evidence="2 3" key="1">
    <citation type="submission" date="2014-07" db="EMBL/GenBank/DDBJ databases">
        <title>Methanogenic archaea and the global carbon cycle.</title>
        <authorList>
            <person name="Henriksen J.R."/>
            <person name="Luke J."/>
            <person name="Reinhart S."/>
            <person name="Benedict M.N."/>
            <person name="Youngblut N.D."/>
            <person name="Metcalf M.E."/>
            <person name="Whitaker R.J."/>
            <person name="Metcalf W.W."/>
        </authorList>
    </citation>
    <scope>NUCLEOTIDE SEQUENCE [LARGE SCALE GENOMIC DNA]</scope>
    <source>
        <strain evidence="2 3">HI350</strain>
    </source>
</reference>
<evidence type="ECO:0000313" key="2">
    <source>
        <dbReference type="EMBL" id="AKB32599.1"/>
    </source>
</evidence>
<dbReference type="KEGG" id="msz:MSSIH_1909"/>
<dbReference type="CDD" id="cd11714">
    <property type="entry name" value="GINS_A_archaea"/>
    <property type="match status" value="1"/>
</dbReference>
<dbReference type="Proteomes" id="UP000033092">
    <property type="component" value="Chromosome"/>
</dbReference>
<dbReference type="InterPro" id="IPR054314">
    <property type="entry name" value="Gins51_C"/>
</dbReference>
<gene>
    <name evidence="2" type="ORF">MSSIH_1909</name>
</gene>
<dbReference type="AlphaFoldDB" id="A0A0E3PDK3"/>
<name>A0A0E3PDK3_9EURY</name>
<dbReference type="HOGENOM" id="CLU_104918_0_0_2"/>
<dbReference type="RefSeq" id="WP_148705377.1">
    <property type="nucleotide sequence ID" value="NZ_CP009507.1"/>
</dbReference>
<organism evidence="2 3">
    <name type="scientific">Methanosarcina siciliae HI350</name>
    <dbReference type="NCBI Taxonomy" id="1434119"/>
    <lineage>
        <taxon>Archaea</taxon>
        <taxon>Methanobacteriati</taxon>
        <taxon>Methanobacteriota</taxon>
        <taxon>Stenosarchaea group</taxon>
        <taxon>Methanomicrobia</taxon>
        <taxon>Methanosarcinales</taxon>
        <taxon>Methanosarcinaceae</taxon>
        <taxon>Methanosarcina</taxon>
    </lineage>
</organism>
<protein>
    <recommendedName>
        <fullName evidence="1">Gins51 C-terminal domain-containing protein</fullName>
    </recommendedName>
</protein>
<dbReference type="PATRIC" id="fig|1434119.4.peg.2453"/>
<dbReference type="Gene3D" id="1.20.58.1030">
    <property type="match status" value="1"/>
</dbReference>
<proteinExistence type="predicted"/>
<dbReference type="Pfam" id="PF22090">
    <property type="entry name" value="Gins51_C"/>
    <property type="match status" value="1"/>
</dbReference>
<sequence length="192" mass="22184">MEHEDICSVCKKETGTKEIVPLSITFFEDTKAYLKELEEEIEKCDSPRSNEYKMLSDELNNALERVKEIFFSRKNKIFSMASQSVQIGETMHRNYDRLLPEEKRMYDSLVLAGNRLMKEVLQPIVDPEPEQPSKEHQDYQDVVTVRILKDLATFQGIDGRAYTVKAEDVVSLPAENAHVLIKRNVAQRLECS</sequence>
<evidence type="ECO:0000259" key="1">
    <source>
        <dbReference type="Pfam" id="PF22090"/>
    </source>
</evidence>
<dbReference type="GeneID" id="41605964"/>
<feature type="domain" description="Gins51 C-terminal" evidence="1">
    <location>
        <begin position="144"/>
        <end position="189"/>
    </location>
</feature>